<proteinExistence type="predicted"/>
<protein>
    <recommendedName>
        <fullName evidence="4">PEP-CTERM protein-sorting domain-containing protein</fullName>
    </recommendedName>
</protein>
<evidence type="ECO:0000313" key="2">
    <source>
        <dbReference type="EMBL" id="ADE54577.1"/>
    </source>
</evidence>
<evidence type="ECO:0008006" key="4">
    <source>
        <dbReference type="Google" id="ProtNLM"/>
    </source>
</evidence>
<name>D5EJH8_CORAD</name>
<evidence type="ECO:0000256" key="1">
    <source>
        <dbReference type="SAM" id="SignalP"/>
    </source>
</evidence>
<dbReference type="eggNOG" id="COG3291">
    <property type="taxonomic scope" value="Bacteria"/>
</dbReference>
<dbReference type="RefSeq" id="WP_013043299.1">
    <property type="nucleotide sequence ID" value="NC_014008.1"/>
</dbReference>
<dbReference type="Proteomes" id="UP000000925">
    <property type="component" value="Chromosome"/>
</dbReference>
<dbReference type="KEGG" id="caa:Caka_1558"/>
<evidence type="ECO:0000313" key="3">
    <source>
        <dbReference type="Proteomes" id="UP000000925"/>
    </source>
</evidence>
<feature type="signal peptide" evidence="1">
    <location>
        <begin position="1"/>
        <end position="25"/>
    </location>
</feature>
<organism evidence="2 3">
    <name type="scientific">Coraliomargarita akajimensis (strain DSM 45221 / IAM 15411 / JCM 23193 / KCTC 12865 / 04OKA010-24)</name>
    <dbReference type="NCBI Taxonomy" id="583355"/>
    <lineage>
        <taxon>Bacteria</taxon>
        <taxon>Pseudomonadati</taxon>
        <taxon>Verrucomicrobiota</taxon>
        <taxon>Opitutia</taxon>
        <taxon>Puniceicoccales</taxon>
        <taxon>Coraliomargaritaceae</taxon>
        <taxon>Coraliomargarita</taxon>
    </lineage>
</organism>
<keyword evidence="3" id="KW-1185">Reference proteome</keyword>
<accession>D5EJH8</accession>
<sequence>MTAPLPRKLLLLVLASSISITLLQAEPIDSTLIVNFYNPAGDQSERLTPAFASDYQALAPDVQPSAPVNVANHGTNQKLLKAIGIDGVTVSLSPGSNTWNTDVGLFADTPILDSYMYVKGEKGALSQTLTLEGLNDIPEGQIVTVTIWGTGDTDGSDTAFALNYNGKQSETKVTDYNGGTAQSASVSFTFKKVANSNEVTILWGPNGPETSGIGGFAMTTTTKGYTGIPELQHFPLIAGLIAVGYAVSRRRRSVSVTL</sequence>
<dbReference type="OrthoDB" id="194616at2"/>
<dbReference type="HOGENOM" id="CLU_1127588_0_0_0"/>
<dbReference type="AlphaFoldDB" id="D5EJH8"/>
<dbReference type="EMBL" id="CP001998">
    <property type="protein sequence ID" value="ADE54577.1"/>
    <property type="molecule type" value="Genomic_DNA"/>
</dbReference>
<reference evidence="2 3" key="1">
    <citation type="journal article" date="2010" name="Stand. Genomic Sci.">
        <title>Complete genome sequence of Coraliomargarita akajimensis type strain (04OKA010-24).</title>
        <authorList>
            <person name="Mavromatis K."/>
            <person name="Abt B."/>
            <person name="Brambilla E."/>
            <person name="Lapidus A."/>
            <person name="Copeland A."/>
            <person name="Deshpande S."/>
            <person name="Nolan M."/>
            <person name="Lucas S."/>
            <person name="Tice H."/>
            <person name="Cheng J.F."/>
            <person name="Han C."/>
            <person name="Detter J.C."/>
            <person name="Woyke T."/>
            <person name="Goodwin L."/>
            <person name="Pitluck S."/>
            <person name="Held B."/>
            <person name="Brettin T."/>
            <person name="Tapia R."/>
            <person name="Ivanova N."/>
            <person name="Mikhailova N."/>
            <person name="Pati A."/>
            <person name="Liolios K."/>
            <person name="Chen A."/>
            <person name="Palaniappan K."/>
            <person name="Land M."/>
            <person name="Hauser L."/>
            <person name="Chang Y.J."/>
            <person name="Jeffries C.D."/>
            <person name="Rohde M."/>
            <person name="Goker M."/>
            <person name="Bristow J."/>
            <person name="Eisen J.A."/>
            <person name="Markowitz V."/>
            <person name="Hugenholtz P."/>
            <person name="Klenk H.P."/>
            <person name="Kyrpides N.C."/>
        </authorList>
    </citation>
    <scope>NUCLEOTIDE SEQUENCE [LARGE SCALE GENOMIC DNA]</scope>
    <source>
        <strain evidence="3">DSM 45221 / IAM 15411 / JCM 23193 / KCTC 12865</strain>
    </source>
</reference>
<feature type="chain" id="PRO_5003070724" description="PEP-CTERM protein-sorting domain-containing protein" evidence="1">
    <location>
        <begin position="26"/>
        <end position="258"/>
    </location>
</feature>
<keyword evidence="1" id="KW-0732">Signal</keyword>
<gene>
    <name evidence="2" type="ordered locus">Caka_1558</name>
</gene>